<dbReference type="RefSeq" id="WP_315607541.1">
    <property type="nucleotide sequence ID" value="NZ_CP130318.1"/>
</dbReference>
<evidence type="ECO:0000313" key="3">
    <source>
        <dbReference type="EMBL" id="WNQ13759.1"/>
    </source>
</evidence>
<protein>
    <submittedName>
        <fullName evidence="3">Uncharacterized protein</fullName>
    </submittedName>
</protein>
<feature type="transmembrane region" description="Helical" evidence="2">
    <location>
        <begin position="6"/>
        <end position="25"/>
    </location>
</feature>
<reference evidence="3 4" key="1">
    <citation type="submission" date="2022-02" db="EMBL/GenBank/DDBJ databases">
        <title>Paenibacillus sp. MBLB1776 Whole Genome Shotgun Sequencing.</title>
        <authorList>
            <person name="Hwang C.Y."/>
            <person name="Cho E.-S."/>
            <person name="Seo M.-J."/>
        </authorList>
    </citation>
    <scope>NUCLEOTIDE SEQUENCE [LARGE SCALE GENOMIC DNA]</scope>
    <source>
        <strain evidence="3 4">MBLB1776</strain>
    </source>
</reference>
<sequence>MKDLTYAWIYIVLLGLLLLVVSRFAPKPSESSASLLKDMEDTMGSFAAELEEENRELLETIAVMKKEQEKQMARLETRIDQLEKHSHALSQELKSVRLKAQSSPPPAAVMVKAEERVREELLPSPQPEPPAADLKSRYGELFGLYAEGKSVEQIAKKLGMNKGEVQLILQLSKQEEANRA</sequence>
<dbReference type="KEGG" id="paun:MJA45_12300"/>
<proteinExistence type="predicted"/>
<evidence type="ECO:0000256" key="1">
    <source>
        <dbReference type="SAM" id="Coils"/>
    </source>
</evidence>
<name>A0AA96LI65_9BACL</name>
<keyword evidence="2" id="KW-0472">Membrane</keyword>
<feature type="coiled-coil region" evidence="1">
    <location>
        <begin position="36"/>
        <end position="99"/>
    </location>
</feature>
<gene>
    <name evidence="3" type="ORF">MJA45_12300</name>
</gene>
<dbReference type="Pfam" id="PF19610">
    <property type="entry name" value="DUF6115"/>
    <property type="match status" value="1"/>
</dbReference>
<dbReference type="EMBL" id="CP130318">
    <property type="protein sequence ID" value="WNQ13759.1"/>
    <property type="molecule type" value="Genomic_DNA"/>
</dbReference>
<evidence type="ECO:0000313" key="4">
    <source>
        <dbReference type="Proteomes" id="UP001305702"/>
    </source>
</evidence>
<keyword evidence="4" id="KW-1185">Reference proteome</keyword>
<dbReference type="AlphaFoldDB" id="A0AA96LI65"/>
<keyword evidence="2" id="KW-0812">Transmembrane</keyword>
<dbReference type="InterPro" id="IPR046118">
    <property type="entry name" value="DUF6115"/>
</dbReference>
<keyword evidence="2" id="KW-1133">Transmembrane helix</keyword>
<organism evidence="3 4">
    <name type="scientific">Paenibacillus aurantius</name>
    <dbReference type="NCBI Taxonomy" id="2918900"/>
    <lineage>
        <taxon>Bacteria</taxon>
        <taxon>Bacillati</taxon>
        <taxon>Bacillota</taxon>
        <taxon>Bacilli</taxon>
        <taxon>Bacillales</taxon>
        <taxon>Paenibacillaceae</taxon>
        <taxon>Paenibacillus</taxon>
    </lineage>
</organism>
<keyword evidence="1" id="KW-0175">Coiled coil</keyword>
<accession>A0AA96LI65</accession>
<dbReference type="Proteomes" id="UP001305702">
    <property type="component" value="Chromosome"/>
</dbReference>
<evidence type="ECO:0000256" key="2">
    <source>
        <dbReference type="SAM" id="Phobius"/>
    </source>
</evidence>